<dbReference type="PROSITE" id="PS01196">
    <property type="entry name" value="PEPT_TRNA_HYDROL_2"/>
    <property type="match status" value="1"/>
</dbReference>
<dbReference type="GO" id="GO:0004045">
    <property type="term" value="F:peptidyl-tRNA hydrolase activity"/>
    <property type="evidence" value="ECO:0007669"/>
    <property type="project" value="UniProtKB-EC"/>
</dbReference>
<dbReference type="Pfam" id="PF01195">
    <property type="entry name" value="Pept_tRNA_hydro"/>
    <property type="match status" value="1"/>
</dbReference>
<keyword evidence="2" id="KW-0820">tRNA-binding</keyword>
<comment type="similarity">
    <text evidence="5 6">Belongs to the PTH family.</text>
</comment>
<accession>A0A8T2UD48</accession>
<dbReference type="InterPro" id="IPR036416">
    <property type="entry name" value="Pept_tRNA_hydro_sf"/>
</dbReference>
<organism evidence="7 8">
    <name type="scientific">Ceratopteris richardii</name>
    <name type="common">Triangle waterfern</name>
    <dbReference type="NCBI Taxonomy" id="49495"/>
    <lineage>
        <taxon>Eukaryota</taxon>
        <taxon>Viridiplantae</taxon>
        <taxon>Streptophyta</taxon>
        <taxon>Embryophyta</taxon>
        <taxon>Tracheophyta</taxon>
        <taxon>Polypodiopsida</taxon>
        <taxon>Polypodiidae</taxon>
        <taxon>Polypodiales</taxon>
        <taxon>Pteridineae</taxon>
        <taxon>Pteridaceae</taxon>
        <taxon>Parkerioideae</taxon>
        <taxon>Ceratopteris</taxon>
    </lineage>
</organism>
<dbReference type="Gene3D" id="3.40.50.1470">
    <property type="entry name" value="Peptidyl-tRNA hydrolase"/>
    <property type="match status" value="1"/>
</dbReference>
<sequence length="245" mass="26551">MQQHLLGSPSRAVASSAMRLHCSATSSVSSSPSNSPKAISAVKQPWLLVGLGNPGKLYEGTRHNVGFEMIDAISESEGIRMSSTQHKALIGKGEIGSSQVLLAKPQTFVNLSGESVGPLATYYRIPLHQILVIYDDMDLEFARMRLLPKGGHGGHNGMRSVIQHLKGSREFPRLKIGIGRPPGKMEAASFVLRKFGKDEREEMDITLARGVDVVRQVILNGLEKACSTCNEPKNSKSKSSELATM</sequence>
<dbReference type="FunFam" id="3.40.50.1470:FF:000001">
    <property type="entry name" value="Peptidyl-tRNA hydrolase"/>
    <property type="match status" value="1"/>
</dbReference>
<dbReference type="InterPro" id="IPR018171">
    <property type="entry name" value="Pept_tRNA_hydro_CS"/>
</dbReference>
<proteinExistence type="inferred from homology"/>
<dbReference type="PANTHER" id="PTHR17224">
    <property type="entry name" value="PEPTIDYL-TRNA HYDROLASE"/>
    <property type="match status" value="1"/>
</dbReference>
<evidence type="ECO:0000256" key="3">
    <source>
        <dbReference type="ARBA" id="ARBA00022801"/>
    </source>
</evidence>
<dbReference type="GO" id="GO:0000049">
    <property type="term" value="F:tRNA binding"/>
    <property type="evidence" value="ECO:0007669"/>
    <property type="project" value="UniProtKB-KW"/>
</dbReference>
<dbReference type="InterPro" id="IPR001328">
    <property type="entry name" value="Pept_tRNA_hydro"/>
</dbReference>
<dbReference type="AlphaFoldDB" id="A0A8T2UD48"/>
<dbReference type="Proteomes" id="UP000825935">
    <property type="component" value="Chromosome 9"/>
</dbReference>
<comment type="caution">
    <text evidence="7">The sequence shown here is derived from an EMBL/GenBank/DDBJ whole genome shotgun (WGS) entry which is preliminary data.</text>
</comment>
<evidence type="ECO:0000256" key="6">
    <source>
        <dbReference type="RuleBase" id="RU004320"/>
    </source>
</evidence>
<dbReference type="OMA" id="HDELQVP"/>
<evidence type="ECO:0000313" key="8">
    <source>
        <dbReference type="Proteomes" id="UP000825935"/>
    </source>
</evidence>
<keyword evidence="8" id="KW-1185">Reference proteome</keyword>
<protein>
    <recommendedName>
        <fullName evidence="1">peptidyl-tRNA hydrolase</fullName>
        <ecNumber evidence="1">3.1.1.29</ecNumber>
    </recommendedName>
</protein>
<keyword evidence="3" id="KW-0378">Hydrolase</keyword>
<dbReference type="EC" id="3.1.1.29" evidence="1"/>
<name>A0A8T2UD48_CERRI</name>
<keyword evidence="4" id="KW-0694">RNA-binding</keyword>
<reference evidence="7" key="1">
    <citation type="submission" date="2021-08" db="EMBL/GenBank/DDBJ databases">
        <title>WGS assembly of Ceratopteris richardii.</title>
        <authorList>
            <person name="Marchant D.B."/>
            <person name="Chen G."/>
            <person name="Jenkins J."/>
            <person name="Shu S."/>
            <person name="Leebens-Mack J."/>
            <person name="Grimwood J."/>
            <person name="Schmutz J."/>
            <person name="Soltis P."/>
            <person name="Soltis D."/>
            <person name="Chen Z.-H."/>
        </authorList>
    </citation>
    <scope>NUCLEOTIDE SEQUENCE</scope>
    <source>
        <strain evidence="7">Whitten #5841</strain>
        <tissue evidence="7">Leaf</tissue>
    </source>
</reference>
<evidence type="ECO:0000313" key="7">
    <source>
        <dbReference type="EMBL" id="KAH7430389.1"/>
    </source>
</evidence>
<dbReference type="OrthoDB" id="1711136at2759"/>
<dbReference type="SUPFAM" id="SSF53178">
    <property type="entry name" value="Peptidyl-tRNA hydrolase-like"/>
    <property type="match status" value="1"/>
</dbReference>
<dbReference type="PROSITE" id="PS01195">
    <property type="entry name" value="PEPT_TRNA_HYDROL_1"/>
    <property type="match status" value="1"/>
</dbReference>
<dbReference type="NCBIfam" id="TIGR00447">
    <property type="entry name" value="pth"/>
    <property type="match status" value="1"/>
</dbReference>
<dbReference type="PANTHER" id="PTHR17224:SF1">
    <property type="entry name" value="PEPTIDYL-TRNA HYDROLASE"/>
    <property type="match status" value="1"/>
</dbReference>
<evidence type="ECO:0000256" key="5">
    <source>
        <dbReference type="ARBA" id="ARBA00038063"/>
    </source>
</evidence>
<evidence type="ECO:0000256" key="2">
    <source>
        <dbReference type="ARBA" id="ARBA00022555"/>
    </source>
</evidence>
<dbReference type="HAMAP" id="MF_00083">
    <property type="entry name" value="Pept_tRNA_hydro_bact"/>
    <property type="match status" value="1"/>
</dbReference>
<gene>
    <name evidence="7" type="ORF">KP509_09G096800</name>
</gene>
<dbReference type="EMBL" id="CM035414">
    <property type="protein sequence ID" value="KAH7430389.1"/>
    <property type="molecule type" value="Genomic_DNA"/>
</dbReference>
<evidence type="ECO:0000256" key="1">
    <source>
        <dbReference type="ARBA" id="ARBA00013260"/>
    </source>
</evidence>
<evidence type="ECO:0000256" key="4">
    <source>
        <dbReference type="ARBA" id="ARBA00022884"/>
    </source>
</evidence>